<protein>
    <submittedName>
        <fullName evidence="1">Uncharacterized protein</fullName>
    </submittedName>
</protein>
<dbReference type="RefSeq" id="WP_131049590.1">
    <property type="nucleotide sequence ID" value="NZ_CP041390.1"/>
</dbReference>
<reference evidence="1 2" key="1">
    <citation type="submission" date="2024-02" db="EMBL/GenBank/DDBJ databases">
        <title>Tn5403 promotes plasmid rearrangements and degradation of the Klebsiella pneumoniae carbapenemase (KPC) transposon Tn4401.</title>
        <authorList>
            <person name="Sheppard A.E."/>
            <person name="Barry K.E."/>
            <person name="Parikh H.I."/>
            <person name="Vegesana K."/>
            <person name="Sebra R."/>
            <person name="George S."/>
            <person name="Sanderson N.D."/>
            <person name="Stoesser N."/>
            <person name="Eyre D.W."/>
            <person name="Crook D.W."/>
            <person name="Walker A.S."/>
            <person name="Mathers A.J."/>
        </authorList>
    </citation>
    <scope>NUCLEOTIDE SEQUENCE [LARGE SCALE GENOMIC DNA]</scope>
    <source>
        <strain evidence="1 2">CAV1921</strain>
    </source>
</reference>
<dbReference type="EMBL" id="CP145163">
    <property type="protein sequence ID" value="WWC14061.1"/>
    <property type="molecule type" value="Genomic_DNA"/>
</dbReference>
<dbReference type="Proteomes" id="UP001350972">
    <property type="component" value="Chromosome"/>
</dbReference>
<evidence type="ECO:0000313" key="1">
    <source>
        <dbReference type="EMBL" id="WWC14061.1"/>
    </source>
</evidence>
<organism evidence="1 2">
    <name type="scientific">Raoultella ornithinolytica</name>
    <name type="common">Klebsiella ornithinolytica</name>
    <dbReference type="NCBI Taxonomy" id="54291"/>
    <lineage>
        <taxon>Bacteria</taxon>
        <taxon>Pseudomonadati</taxon>
        <taxon>Pseudomonadota</taxon>
        <taxon>Gammaproteobacteria</taxon>
        <taxon>Enterobacterales</taxon>
        <taxon>Enterobacteriaceae</taxon>
        <taxon>Klebsiella/Raoultella group</taxon>
        <taxon>Raoultella</taxon>
    </lineage>
</organism>
<accession>A0ABZ2E378</accession>
<gene>
    <name evidence="1" type="ORF">LM286_12480</name>
</gene>
<proteinExistence type="predicted"/>
<keyword evidence="2" id="KW-1185">Reference proteome</keyword>
<name>A0ABZ2E378_RAOOR</name>
<evidence type="ECO:0000313" key="2">
    <source>
        <dbReference type="Proteomes" id="UP001350972"/>
    </source>
</evidence>
<sequence>MQLKDLKLIEVSSTKLEFEQNSHIPGKGKTKIEYGQLNFEAGGTLTQDESKSTVTILASPQIIGVREGSELPEFTLKISMRMIYIYSKENVIDEKFLAENAWYFSSFLRTYFKMYAEQVFSQSSISGIKLPLN</sequence>